<keyword evidence="1" id="KW-0472">Membrane</keyword>
<sequence length="198" mass="20965">MSPNSTGDTTTAKLGPGALQALIRDGGGPRLLDVRTPGEFQSVHIPGSYNVPLDTLKEHRQELLTHLDEDVVLICRSGGRAAQAEQALAEAGLPNLRVLDGGMVAWETAGGDVKRGADRWDLERQVRLVAGSIVLISGIAGIFLPGWHLVGTFVGAGLTFAALSNTCAMGMMLSKLPYNRGPKTDLKTVIQSLRGDRA</sequence>
<dbReference type="InterPro" id="IPR021309">
    <property type="entry name" value="YgaP-like_TM"/>
</dbReference>
<keyword evidence="1" id="KW-0812">Transmembrane</keyword>
<evidence type="ECO:0000259" key="2">
    <source>
        <dbReference type="PROSITE" id="PS50206"/>
    </source>
</evidence>
<keyword evidence="1" id="KW-1133">Transmembrane helix</keyword>
<gene>
    <name evidence="3" type="ORF">SFRA_018485</name>
</gene>
<dbReference type="SMART" id="SM00450">
    <property type="entry name" value="RHOD"/>
    <property type="match status" value="1"/>
</dbReference>
<dbReference type="Proteomes" id="UP000028058">
    <property type="component" value="Unassembled WGS sequence"/>
</dbReference>
<proteinExistence type="predicted"/>
<feature type="domain" description="Rhodanese" evidence="2">
    <location>
        <begin position="25"/>
        <end position="115"/>
    </location>
</feature>
<dbReference type="PROSITE" id="PS50206">
    <property type="entry name" value="RHODANESE_3"/>
    <property type="match status" value="1"/>
</dbReference>
<feature type="transmembrane region" description="Helical" evidence="1">
    <location>
        <begin position="128"/>
        <end position="147"/>
    </location>
</feature>
<dbReference type="EMBL" id="JNAD02000008">
    <property type="protein sequence ID" value="RKM94465.1"/>
    <property type="molecule type" value="Genomic_DNA"/>
</dbReference>
<dbReference type="PANTHER" id="PTHR44086:SF10">
    <property type="entry name" value="THIOSULFATE SULFURTRANSFERASE_RHODANESE-LIKE DOMAIN-CONTAINING PROTEIN 3"/>
    <property type="match status" value="1"/>
</dbReference>
<dbReference type="CDD" id="cd00158">
    <property type="entry name" value="RHOD"/>
    <property type="match status" value="1"/>
</dbReference>
<dbReference type="RefSeq" id="WP_043469323.1">
    <property type="nucleotide sequence ID" value="NZ_JBFACB010000008.1"/>
</dbReference>
<evidence type="ECO:0000313" key="3">
    <source>
        <dbReference type="EMBL" id="RKM94465.1"/>
    </source>
</evidence>
<accession>A0A3R7LP58</accession>
<evidence type="ECO:0000313" key="4">
    <source>
        <dbReference type="Proteomes" id="UP000028058"/>
    </source>
</evidence>
<name>A0A3R7LP58_9ACTN</name>
<organism evidence="3 4">
    <name type="scientific">Streptomyces xinghaiensis</name>
    <dbReference type="NCBI Taxonomy" id="1038928"/>
    <lineage>
        <taxon>Bacteria</taxon>
        <taxon>Bacillati</taxon>
        <taxon>Actinomycetota</taxon>
        <taxon>Actinomycetes</taxon>
        <taxon>Kitasatosporales</taxon>
        <taxon>Streptomycetaceae</taxon>
        <taxon>Streptomyces</taxon>
    </lineage>
</organism>
<dbReference type="GO" id="GO:0004792">
    <property type="term" value="F:thiosulfate-cyanide sulfurtransferase activity"/>
    <property type="evidence" value="ECO:0007669"/>
    <property type="project" value="TreeGrafter"/>
</dbReference>
<feature type="transmembrane region" description="Helical" evidence="1">
    <location>
        <begin position="153"/>
        <end position="173"/>
    </location>
</feature>
<reference evidence="3 4" key="1">
    <citation type="journal article" date="2014" name="Genome Announc.">
        <title>Draft Genome Sequence of Streptomyces fradiae ATCC 19609, a Strain Highly Sensitive to Antibiotics.</title>
        <authorList>
            <person name="Bekker O.B."/>
            <person name="Klimina K.M."/>
            <person name="Vatlin A.A."/>
            <person name="Zakharevich N.V."/>
            <person name="Kasianov A.S."/>
            <person name="Danilenko V.N."/>
        </authorList>
    </citation>
    <scope>NUCLEOTIDE SEQUENCE [LARGE SCALE GENOMIC DNA]</scope>
    <source>
        <strain evidence="3 4">ATCC 19609</strain>
    </source>
</reference>
<dbReference type="OrthoDB" id="9800872at2"/>
<dbReference type="Pfam" id="PF00581">
    <property type="entry name" value="Rhodanese"/>
    <property type="match status" value="1"/>
</dbReference>
<keyword evidence="4" id="KW-1185">Reference proteome</keyword>
<comment type="caution">
    <text evidence="3">The sequence shown here is derived from an EMBL/GenBank/DDBJ whole genome shotgun (WGS) entry which is preliminary data.</text>
</comment>
<dbReference type="SUPFAM" id="SSF52821">
    <property type="entry name" value="Rhodanese/Cell cycle control phosphatase"/>
    <property type="match status" value="1"/>
</dbReference>
<protein>
    <submittedName>
        <fullName evidence="3">DUF2892 domain-containing protein</fullName>
    </submittedName>
</protein>
<evidence type="ECO:0000256" key="1">
    <source>
        <dbReference type="SAM" id="Phobius"/>
    </source>
</evidence>
<dbReference type="InterPro" id="IPR036873">
    <property type="entry name" value="Rhodanese-like_dom_sf"/>
</dbReference>
<dbReference type="Gene3D" id="3.40.250.10">
    <property type="entry name" value="Rhodanese-like domain"/>
    <property type="match status" value="1"/>
</dbReference>
<dbReference type="Gene3D" id="6.10.140.1340">
    <property type="match status" value="1"/>
</dbReference>
<dbReference type="InterPro" id="IPR001763">
    <property type="entry name" value="Rhodanese-like_dom"/>
</dbReference>
<dbReference type="Pfam" id="PF11127">
    <property type="entry name" value="YgaP-like_TM"/>
    <property type="match status" value="1"/>
</dbReference>
<dbReference type="AlphaFoldDB" id="A0A3R7LP58"/>
<dbReference type="PANTHER" id="PTHR44086">
    <property type="entry name" value="THIOSULFATE SULFURTRANSFERASE RDL2, MITOCHONDRIAL-RELATED"/>
    <property type="match status" value="1"/>
</dbReference>